<sequence length="104" mass="12114">MHTLALDEGVTALHQQRLIAGFTIYLEQFPDYHVYGEESVGYIHMRNNSPLCFYNSSSGYAALIDCPIARLQFEEFLKRPDIEEYIALSFVGTRYEQQYPRKLN</sequence>
<dbReference type="Proteomes" id="UP000287563">
    <property type="component" value="Unassembled WGS sequence"/>
</dbReference>
<gene>
    <name evidence="1" type="ORF">EDI28_14250</name>
</gene>
<protein>
    <submittedName>
        <fullName evidence="1">Uncharacterized protein</fullName>
    </submittedName>
</protein>
<keyword evidence="2" id="KW-1185">Reference proteome</keyword>
<dbReference type="EMBL" id="RJLM01000005">
    <property type="protein sequence ID" value="RWX54901.1"/>
    <property type="molecule type" value="Genomic_DNA"/>
</dbReference>
<dbReference type="RefSeq" id="WP_128784525.1">
    <property type="nucleotide sequence ID" value="NZ_JAKJSG010000050.1"/>
</dbReference>
<dbReference type="OrthoDB" id="5816097at2"/>
<evidence type="ECO:0000313" key="1">
    <source>
        <dbReference type="EMBL" id="RWX54901.1"/>
    </source>
</evidence>
<proteinExistence type="predicted"/>
<evidence type="ECO:0000313" key="2">
    <source>
        <dbReference type="Proteomes" id="UP000287563"/>
    </source>
</evidence>
<organism evidence="1 2">
    <name type="scientific">Photobacterium chitinilyticum</name>
    <dbReference type="NCBI Taxonomy" id="2485123"/>
    <lineage>
        <taxon>Bacteria</taxon>
        <taxon>Pseudomonadati</taxon>
        <taxon>Pseudomonadota</taxon>
        <taxon>Gammaproteobacteria</taxon>
        <taxon>Vibrionales</taxon>
        <taxon>Vibrionaceae</taxon>
        <taxon>Photobacterium</taxon>
    </lineage>
</organism>
<accession>A0A3S3S0C3</accession>
<name>A0A3S3S0C3_9GAMM</name>
<comment type="caution">
    <text evidence="1">The sequence shown here is derived from an EMBL/GenBank/DDBJ whole genome shotgun (WGS) entry which is preliminary data.</text>
</comment>
<reference evidence="1 2" key="1">
    <citation type="submission" date="2018-11" db="EMBL/GenBank/DDBJ databases">
        <title>Photobacterium sp. BEI247 sp. nov., a marine bacterium isolated from Yongle Blue Hole in the South China Sea.</title>
        <authorList>
            <person name="Wang X."/>
        </authorList>
    </citation>
    <scope>NUCLEOTIDE SEQUENCE [LARGE SCALE GENOMIC DNA]</scope>
    <source>
        <strain evidence="2">BEI247</strain>
    </source>
</reference>
<dbReference type="AlphaFoldDB" id="A0A3S3S0C3"/>